<proteinExistence type="predicted"/>
<reference evidence="2 3" key="1">
    <citation type="submission" date="2018-10" db="EMBL/GenBank/DDBJ databases">
        <title>Iterative Subtractive Binning of Freshwater Chronoseries Metagenomes Recovers Nearly Complete Genomes from over Four Hundred Novel Species.</title>
        <authorList>
            <person name="Rodriguez-R L.M."/>
            <person name="Tsementzi D."/>
            <person name="Luo C."/>
            <person name="Konstantinidis K.T."/>
        </authorList>
    </citation>
    <scope>NUCLEOTIDE SEQUENCE [LARGE SCALE GENOMIC DNA]</scope>
    <source>
        <strain evidence="2">WB7_2B_003</strain>
    </source>
</reference>
<feature type="non-terminal residue" evidence="2">
    <location>
        <position position="1"/>
    </location>
</feature>
<dbReference type="GO" id="GO:0016787">
    <property type="term" value="F:hydrolase activity"/>
    <property type="evidence" value="ECO:0007669"/>
    <property type="project" value="UniProtKB-KW"/>
</dbReference>
<name>A0A845S9X0_9PROT</name>
<accession>A0A845S9X0</accession>
<dbReference type="Gene3D" id="2.40.160.20">
    <property type="match status" value="1"/>
</dbReference>
<feature type="compositionally biased region" description="Polar residues" evidence="1">
    <location>
        <begin position="17"/>
        <end position="29"/>
    </location>
</feature>
<evidence type="ECO:0000313" key="3">
    <source>
        <dbReference type="Proteomes" id="UP000572953"/>
    </source>
</evidence>
<sequence length="29" mass="3174">ISYSHISNASLGDKNPGANNYSISFQKNF</sequence>
<dbReference type="InterPro" id="IPR018550">
    <property type="entry name" value="Lipid-A_deacylase-rel"/>
</dbReference>
<feature type="compositionally biased region" description="Polar residues" evidence="1">
    <location>
        <begin position="1"/>
        <end position="10"/>
    </location>
</feature>
<feature type="region of interest" description="Disordered" evidence="1">
    <location>
        <begin position="1"/>
        <end position="29"/>
    </location>
</feature>
<evidence type="ECO:0000313" key="2">
    <source>
        <dbReference type="EMBL" id="NCU62648.1"/>
    </source>
</evidence>
<keyword evidence="2" id="KW-0378">Hydrolase</keyword>
<gene>
    <name evidence="2" type="ORF">EBV78_00920</name>
</gene>
<dbReference type="Proteomes" id="UP000572953">
    <property type="component" value="Unassembled WGS sequence"/>
</dbReference>
<comment type="caution">
    <text evidence="2">The sequence shown here is derived from an EMBL/GenBank/DDBJ whole genome shotgun (WGS) entry which is preliminary data.</text>
</comment>
<evidence type="ECO:0000256" key="1">
    <source>
        <dbReference type="SAM" id="MobiDB-lite"/>
    </source>
</evidence>
<protein>
    <submittedName>
        <fullName evidence="2">Acyloxyacyl hydrolase</fullName>
    </submittedName>
</protein>
<dbReference type="Pfam" id="PF09411">
    <property type="entry name" value="PagL"/>
    <property type="match status" value="1"/>
</dbReference>
<organism evidence="2 3">
    <name type="scientific">Candidatus Fonsibacter lacus</name>
    <dbReference type="NCBI Taxonomy" id="2576439"/>
    <lineage>
        <taxon>Bacteria</taxon>
        <taxon>Pseudomonadati</taxon>
        <taxon>Pseudomonadota</taxon>
        <taxon>Alphaproteobacteria</taxon>
        <taxon>Candidatus Pelagibacterales</taxon>
        <taxon>Candidatus Pelagibacterales incertae sedis</taxon>
        <taxon>Candidatus Fonsibacter</taxon>
    </lineage>
</organism>
<dbReference type="AlphaFoldDB" id="A0A845S9X0"/>
<dbReference type="EMBL" id="RGGN01000017">
    <property type="protein sequence ID" value="NCU62648.1"/>
    <property type="molecule type" value="Genomic_DNA"/>
</dbReference>